<evidence type="ECO:0000256" key="8">
    <source>
        <dbReference type="ARBA" id="ARBA00022989"/>
    </source>
</evidence>
<dbReference type="PRINTS" id="PR01077">
    <property type="entry name" value="CLAUDIN"/>
</dbReference>
<dbReference type="Gene3D" id="1.20.140.150">
    <property type="match status" value="1"/>
</dbReference>
<dbReference type="Proteomes" id="UP001152622">
    <property type="component" value="Chromosome 9"/>
</dbReference>
<name>A0A9Q1IR14_SYNKA</name>
<reference evidence="12" key="1">
    <citation type="journal article" date="2023" name="Science">
        <title>Genome structures resolve the early diversification of teleost fishes.</title>
        <authorList>
            <person name="Parey E."/>
            <person name="Louis A."/>
            <person name="Montfort J."/>
            <person name="Bouchez O."/>
            <person name="Roques C."/>
            <person name="Iampietro C."/>
            <person name="Lluch J."/>
            <person name="Castinel A."/>
            <person name="Donnadieu C."/>
            <person name="Desvignes T."/>
            <person name="Floi Bucao C."/>
            <person name="Jouanno E."/>
            <person name="Wen M."/>
            <person name="Mejri S."/>
            <person name="Dirks R."/>
            <person name="Jansen H."/>
            <person name="Henkel C."/>
            <person name="Chen W.J."/>
            <person name="Zahm M."/>
            <person name="Cabau C."/>
            <person name="Klopp C."/>
            <person name="Thompson A.W."/>
            <person name="Robinson-Rechavi M."/>
            <person name="Braasch I."/>
            <person name="Lecointre G."/>
            <person name="Bobe J."/>
            <person name="Postlethwait J.H."/>
            <person name="Berthelot C."/>
            <person name="Roest Crollius H."/>
            <person name="Guiguen Y."/>
        </authorList>
    </citation>
    <scope>NUCLEOTIDE SEQUENCE</scope>
    <source>
        <strain evidence="12">WJC10195</strain>
    </source>
</reference>
<keyword evidence="9 11" id="KW-0472">Membrane</keyword>
<dbReference type="InterPro" id="IPR006187">
    <property type="entry name" value="Claudin"/>
</dbReference>
<evidence type="ECO:0000256" key="1">
    <source>
        <dbReference type="ARBA" id="ARBA00004435"/>
    </source>
</evidence>
<feature type="region of interest" description="Disordered" evidence="10">
    <location>
        <begin position="262"/>
        <end position="329"/>
    </location>
</feature>
<keyword evidence="6 11" id="KW-0812">Transmembrane</keyword>
<feature type="region of interest" description="Disordered" evidence="10">
    <location>
        <begin position="1"/>
        <end position="40"/>
    </location>
</feature>
<comment type="similarity">
    <text evidence="3">Belongs to the claudin family.</text>
</comment>
<gene>
    <name evidence="12" type="ORF">SKAU_G00251910</name>
</gene>
<evidence type="ECO:0000313" key="12">
    <source>
        <dbReference type="EMBL" id="KAJ8350061.1"/>
    </source>
</evidence>
<feature type="transmembrane region" description="Helical" evidence="11">
    <location>
        <begin position="197"/>
        <end position="220"/>
    </location>
</feature>
<feature type="transmembrane region" description="Helical" evidence="11">
    <location>
        <begin position="120"/>
        <end position="144"/>
    </location>
</feature>
<evidence type="ECO:0000256" key="7">
    <source>
        <dbReference type="ARBA" id="ARBA00022949"/>
    </source>
</evidence>
<dbReference type="PANTHER" id="PTHR12002">
    <property type="entry name" value="CLAUDIN"/>
    <property type="match status" value="1"/>
</dbReference>
<comment type="caution">
    <text evidence="12">The sequence shown here is derived from an EMBL/GenBank/DDBJ whole genome shotgun (WGS) entry which is preliminary data.</text>
</comment>
<accession>A0A9Q1IR14</accession>
<dbReference type="Pfam" id="PF00822">
    <property type="entry name" value="PMP22_Claudin"/>
    <property type="match status" value="1"/>
</dbReference>
<organism evidence="12 13">
    <name type="scientific">Synaphobranchus kaupii</name>
    <name type="common">Kaup's arrowtooth eel</name>
    <dbReference type="NCBI Taxonomy" id="118154"/>
    <lineage>
        <taxon>Eukaryota</taxon>
        <taxon>Metazoa</taxon>
        <taxon>Chordata</taxon>
        <taxon>Craniata</taxon>
        <taxon>Vertebrata</taxon>
        <taxon>Euteleostomi</taxon>
        <taxon>Actinopterygii</taxon>
        <taxon>Neopterygii</taxon>
        <taxon>Teleostei</taxon>
        <taxon>Anguilliformes</taxon>
        <taxon>Synaphobranchidae</taxon>
        <taxon>Synaphobranchus</taxon>
    </lineage>
</organism>
<keyword evidence="7" id="KW-0965">Cell junction</keyword>
<evidence type="ECO:0000256" key="3">
    <source>
        <dbReference type="ARBA" id="ARBA00008295"/>
    </source>
</evidence>
<evidence type="ECO:0000313" key="13">
    <source>
        <dbReference type="Proteomes" id="UP001152622"/>
    </source>
</evidence>
<feature type="compositionally biased region" description="Low complexity" evidence="10">
    <location>
        <begin position="262"/>
        <end position="316"/>
    </location>
</feature>
<keyword evidence="8 11" id="KW-1133">Transmembrane helix</keyword>
<dbReference type="OrthoDB" id="8909271at2759"/>
<sequence>MALFPHQKDARRETSDGARTDQACLPPPSPPRQGERLGLAVLSDGAGRDHSSRESGTADEVELLSHRDIEAGLGGSNIIKVAWYWSSLWRACFTDSTAVTNCIDFPVLWSVEDYVQAVRGLLMIGLSVGMLGFVLCLTGMECTYIGGKDKHKHRTVLTGGLCHIFGAMSSFAAYVVYAHHISDEYLNRFFGDQRYDLGTPLFLGWVGTMFEMTGGVFYCVSVRKLLNQKSPTESDAESKAPEAVYKSKLDGKSVVYSKSKLSVKSKLSAESALSSESPLSSKSDLSSRSGESEQGSESSGSSSSSSTVGSSLSSSSRSDRRSTNKNSYV</sequence>
<evidence type="ECO:0000256" key="10">
    <source>
        <dbReference type="SAM" id="MobiDB-lite"/>
    </source>
</evidence>
<dbReference type="GO" id="GO:0005886">
    <property type="term" value="C:plasma membrane"/>
    <property type="evidence" value="ECO:0007669"/>
    <property type="project" value="UniProtKB-SubCell"/>
</dbReference>
<dbReference type="AlphaFoldDB" id="A0A9Q1IR14"/>
<dbReference type="EMBL" id="JAINUF010000009">
    <property type="protein sequence ID" value="KAJ8350061.1"/>
    <property type="molecule type" value="Genomic_DNA"/>
</dbReference>
<keyword evidence="4" id="KW-0796">Tight junction</keyword>
<dbReference type="InterPro" id="IPR004031">
    <property type="entry name" value="PMP22/EMP/MP20/Claudin"/>
</dbReference>
<proteinExistence type="inferred from homology"/>
<dbReference type="GO" id="GO:0005923">
    <property type="term" value="C:bicellular tight junction"/>
    <property type="evidence" value="ECO:0007669"/>
    <property type="project" value="UniProtKB-SubCell"/>
</dbReference>
<protein>
    <recommendedName>
        <fullName evidence="14">Claudin</fullName>
    </recommendedName>
</protein>
<feature type="compositionally biased region" description="Basic and acidic residues" evidence="10">
    <location>
        <begin position="1"/>
        <end position="19"/>
    </location>
</feature>
<dbReference type="GO" id="GO:0005198">
    <property type="term" value="F:structural molecule activity"/>
    <property type="evidence" value="ECO:0007669"/>
    <property type="project" value="InterPro"/>
</dbReference>
<evidence type="ECO:0000256" key="5">
    <source>
        <dbReference type="ARBA" id="ARBA00022475"/>
    </source>
</evidence>
<evidence type="ECO:0000256" key="4">
    <source>
        <dbReference type="ARBA" id="ARBA00022427"/>
    </source>
</evidence>
<keyword evidence="5" id="KW-1003">Cell membrane</keyword>
<evidence type="ECO:0000256" key="11">
    <source>
        <dbReference type="SAM" id="Phobius"/>
    </source>
</evidence>
<evidence type="ECO:0000256" key="2">
    <source>
        <dbReference type="ARBA" id="ARBA00004651"/>
    </source>
</evidence>
<keyword evidence="13" id="KW-1185">Reference proteome</keyword>
<feature type="transmembrane region" description="Helical" evidence="11">
    <location>
        <begin position="156"/>
        <end position="177"/>
    </location>
</feature>
<evidence type="ECO:0000256" key="9">
    <source>
        <dbReference type="ARBA" id="ARBA00023136"/>
    </source>
</evidence>
<evidence type="ECO:0008006" key="14">
    <source>
        <dbReference type="Google" id="ProtNLM"/>
    </source>
</evidence>
<evidence type="ECO:0000256" key="6">
    <source>
        <dbReference type="ARBA" id="ARBA00022692"/>
    </source>
</evidence>
<comment type="subcellular location">
    <subcellularLocation>
        <location evidence="1">Cell junction</location>
        <location evidence="1">Tight junction</location>
    </subcellularLocation>
    <subcellularLocation>
        <location evidence="2">Cell membrane</location>
        <topology evidence="2">Multi-pass membrane protein</topology>
    </subcellularLocation>
</comment>